<dbReference type="PROSITE" id="PS50007">
    <property type="entry name" value="PIPLC_X_DOMAIN"/>
    <property type="match status" value="1"/>
</dbReference>
<accession>A0A1F7RQK1</accession>
<gene>
    <name evidence="1" type="ORF">A2161_19025</name>
</gene>
<dbReference type="InterPro" id="IPR013325">
    <property type="entry name" value="RNA_pol_sigma_r2"/>
</dbReference>
<sequence length="293" mass="34695">MQQRKYMNGNSKLNFELFSCKVNSQWFTCFCIIYFQNIYIMDEIFEETGRIDPEKLYNGCRNSDPDAWNHLNRIVSKIIYQNYSSKNPADIEDVTQNTVTHLFIYLCVKNKVLKEPGAFLSVIYKTIKHKFIDNYRKNKRYPKISLDDPEHPIMLRDQITEHNPIMPNTHLPSHVSTEIYDDPHVFYMISFIKDKMLECFDLLGFKCQRALKSYFRYRIDTGGTLKDYAEKCGENINKLASECNRCLKHLHEKIIKRFGAFHLSDDPKIRDLLMNQFLESLENIETNHNETAD</sequence>
<evidence type="ECO:0000313" key="2">
    <source>
        <dbReference type="Proteomes" id="UP000179266"/>
    </source>
</evidence>
<name>A0A1F7RQK1_9BACT</name>
<dbReference type="Gene3D" id="1.10.1740.10">
    <property type="match status" value="1"/>
</dbReference>
<dbReference type="GO" id="GO:0006352">
    <property type="term" value="P:DNA-templated transcription initiation"/>
    <property type="evidence" value="ECO:0007669"/>
    <property type="project" value="InterPro"/>
</dbReference>
<evidence type="ECO:0000313" key="1">
    <source>
        <dbReference type="EMBL" id="OGL43845.1"/>
    </source>
</evidence>
<organism evidence="1 2">
    <name type="scientific">Candidatus Schekmanbacteria bacterium RBG_13_48_7</name>
    <dbReference type="NCBI Taxonomy" id="1817878"/>
    <lineage>
        <taxon>Bacteria</taxon>
        <taxon>Candidatus Schekmaniibacteriota</taxon>
    </lineage>
</organism>
<dbReference type="AlphaFoldDB" id="A0A1F7RQK1"/>
<reference evidence="1 2" key="1">
    <citation type="journal article" date="2016" name="Nat. Commun.">
        <title>Thousands of microbial genomes shed light on interconnected biogeochemical processes in an aquifer system.</title>
        <authorList>
            <person name="Anantharaman K."/>
            <person name="Brown C.T."/>
            <person name="Hug L.A."/>
            <person name="Sharon I."/>
            <person name="Castelle C.J."/>
            <person name="Probst A.J."/>
            <person name="Thomas B.C."/>
            <person name="Singh A."/>
            <person name="Wilkins M.J."/>
            <person name="Karaoz U."/>
            <person name="Brodie E.L."/>
            <person name="Williams K.H."/>
            <person name="Hubbard S.S."/>
            <person name="Banfield J.F."/>
        </authorList>
    </citation>
    <scope>NUCLEOTIDE SEQUENCE [LARGE SCALE GENOMIC DNA]</scope>
</reference>
<protein>
    <submittedName>
        <fullName evidence="1">Uncharacterized protein</fullName>
    </submittedName>
</protein>
<dbReference type="EMBL" id="MGDD01000252">
    <property type="protein sequence ID" value="OGL43845.1"/>
    <property type="molecule type" value="Genomic_DNA"/>
</dbReference>
<comment type="caution">
    <text evidence="1">The sequence shown here is derived from an EMBL/GenBank/DDBJ whole genome shotgun (WGS) entry which is preliminary data.</text>
</comment>
<dbReference type="SUPFAM" id="SSF88946">
    <property type="entry name" value="Sigma2 domain of RNA polymerase sigma factors"/>
    <property type="match status" value="1"/>
</dbReference>
<proteinExistence type="predicted"/>
<dbReference type="Proteomes" id="UP000179266">
    <property type="component" value="Unassembled WGS sequence"/>
</dbReference>
<dbReference type="GO" id="GO:0003700">
    <property type="term" value="F:DNA-binding transcription factor activity"/>
    <property type="evidence" value="ECO:0007669"/>
    <property type="project" value="InterPro"/>
</dbReference>